<accession>S3KJ73</accession>
<reference evidence="2 3" key="1">
    <citation type="submission" date="2013-04" db="EMBL/GenBank/DDBJ databases">
        <title>The Genome Sequence of Treponema maltophilum ATCC 51939.</title>
        <authorList>
            <consortium name="The Broad Institute Genomics Platform"/>
            <person name="Earl A."/>
            <person name="Ward D."/>
            <person name="Feldgarden M."/>
            <person name="Gevers D."/>
            <person name="Leonetti C."/>
            <person name="Blanton J.M."/>
            <person name="Dewhirst F.E."/>
            <person name="Izard J."/>
            <person name="Walker B."/>
            <person name="Young S."/>
            <person name="Zeng Q."/>
            <person name="Gargeya S."/>
            <person name="Fitzgerald M."/>
            <person name="Haas B."/>
            <person name="Abouelleil A."/>
            <person name="Allen A.W."/>
            <person name="Alvarado L."/>
            <person name="Arachchi H.M."/>
            <person name="Berlin A.M."/>
            <person name="Chapman S.B."/>
            <person name="Gainer-Dewar J."/>
            <person name="Goldberg J."/>
            <person name="Griggs A."/>
            <person name="Gujja S."/>
            <person name="Hansen M."/>
            <person name="Howarth C."/>
            <person name="Imamovic A."/>
            <person name="Ireland A."/>
            <person name="Larimer J."/>
            <person name="McCowan C."/>
            <person name="Murphy C."/>
            <person name="Pearson M."/>
            <person name="Poon T.W."/>
            <person name="Priest M."/>
            <person name="Roberts A."/>
            <person name="Saif S."/>
            <person name="Shea T."/>
            <person name="Sisk P."/>
            <person name="Sykes S."/>
            <person name="Wortman J."/>
            <person name="Nusbaum C."/>
            <person name="Birren B."/>
        </authorList>
    </citation>
    <scope>NUCLEOTIDE SEQUENCE [LARGE SCALE GENOMIC DNA]</scope>
    <source>
        <strain evidence="2 3">ATCC 51939</strain>
    </source>
</reference>
<dbReference type="eggNOG" id="ENOG5031CXH">
    <property type="taxonomic scope" value="Bacteria"/>
</dbReference>
<feature type="transmembrane region" description="Helical" evidence="1">
    <location>
        <begin position="7"/>
        <end position="37"/>
    </location>
</feature>
<protein>
    <recommendedName>
        <fullName evidence="4">Leader peptide processing enzyme</fullName>
    </recommendedName>
</protein>
<dbReference type="OrthoDB" id="363155at2"/>
<proteinExistence type="predicted"/>
<keyword evidence="1" id="KW-0472">Membrane</keyword>
<evidence type="ECO:0008006" key="4">
    <source>
        <dbReference type="Google" id="ProtNLM"/>
    </source>
</evidence>
<keyword evidence="1" id="KW-1133">Transmembrane helix</keyword>
<gene>
    <name evidence="2" type="ORF">HMPREF9194_00273</name>
</gene>
<comment type="caution">
    <text evidence="2">The sequence shown here is derived from an EMBL/GenBank/DDBJ whole genome shotgun (WGS) entry which is preliminary data.</text>
</comment>
<dbReference type="AlphaFoldDB" id="S3KJ73"/>
<organism evidence="2 3">
    <name type="scientific">Treponema maltophilum ATCC 51939</name>
    <dbReference type="NCBI Taxonomy" id="1125699"/>
    <lineage>
        <taxon>Bacteria</taxon>
        <taxon>Pseudomonadati</taxon>
        <taxon>Spirochaetota</taxon>
        <taxon>Spirochaetia</taxon>
        <taxon>Spirochaetales</taxon>
        <taxon>Treponemataceae</taxon>
        <taxon>Treponema</taxon>
    </lineage>
</organism>
<name>S3KJ73_TREMA</name>
<dbReference type="RefSeq" id="WP_016524574.1">
    <property type="nucleotide sequence ID" value="NZ_KE332518.1"/>
</dbReference>
<dbReference type="Proteomes" id="UP000014541">
    <property type="component" value="Unassembled WGS sequence"/>
</dbReference>
<dbReference type="HOGENOM" id="CLU_164789_0_0_12"/>
<sequence>MTKKQTTIVFLITATIANILLILILLVLFTVAGGLIFKENLGTALPFLFLGAIISGIFIYQKAVKFVIRKFNLEDKMEPLFSHNRRGPRD</sequence>
<dbReference type="EMBL" id="ATFF01000002">
    <property type="protein sequence ID" value="EPF32277.1"/>
    <property type="molecule type" value="Genomic_DNA"/>
</dbReference>
<keyword evidence="1" id="KW-0812">Transmembrane</keyword>
<dbReference type="PATRIC" id="fig|1125699.3.peg.276"/>
<evidence type="ECO:0000256" key="1">
    <source>
        <dbReference type="SAM" id="Phobius"/>
    </source>
</evidence>
<evidence type="ECO:0000313" key="3">
    <source>
        <dbReference type="Proteomes" id="UP000014541"/>
    </source>
</evidence>
<keyword evidence="3" id="KW-1185">Reference proteome</keyword>
<dbReference type="STRING" id="1125699.HMPREF9194_00273"/>
<evidence type="ECO:0000313" key="2">
    <source>
        <dbReference type="EMBL" id="EPF32277.1"/>
    </source>
</evidence>
<feature type="transmembrane region" description="Helical" evidence="1">
    <location>
        <begin position="43"/>
        <end position="60"/>
    </location>
</feature>